<feature type="compositionally biased region" description="Polar residues" evidence="2">
    <location>
        <begin position="47"/>
        <end position="58"/>
    </location>
</feature>
<feature type="compositionally biased region" description="Basic residues" evidence="2">
    <location>
        <begin position="7"/>
        <end position="16"/>
    </location>
</feature>
<name>A0A8T0DCD0_9TREM</name>
<dbReference type="Proteomes" id="UP000699462">
    <property type="component" value="Unassembled WGS sequence"/>
</dbReference>
<feature type="compositionally biased region" description="Low complexity" evidence="2">
    <location>
        <begin position="59"/>
        <end position="76"/>
    </location>
</feature>
<dbReference type="OrthoDB" id="78308at2759"/>
<evidence type="ECO:0000256" key="2">
    <source>
        <dbReference type="SAM" id="MobiDB-lite"/>
    </source>
</evidence>
<sequence length="577" mass="64599">MENPHRISPRKSRKSRPLSPSSHANPYVHNPKAIRSSSARPAINVRSGVNSARSATQPLSARARSQSLSSNRCSSNELWDRQSGGLKNCCAHPVSTNAIWRPPGVYHAPQRPPSPEYTSVNPVVQQVVGIPWRTAARASRCCRGYPVNQHPGQTCLDSRALRLNQQLLVNQTIATYSHAKSKTASSPGLTKYSNRYVPLRKFDNDSCGFTPRQNPRISTTVRRSELQVQLKKLMMRVAQLEKQLNKEKQKSRTRTEQNIHVASGDQEMVGLSSESTAAGQLNDFVTQLQPLIDRIQTNPSSQQETNMLISNLQNNLKTLCTLIEKVSERIEENSGDLLVKNPKSMAERPTAVKRQLRILNKSCDPEVYDRGIQLATSLHRNFKEEFTTTNSDVFCEGTVTNQGLAHRESIAIQTEGLAQEKIENQQTELQDVFLGPPLVSDEPQGIDQVINHEHQKEPKALSTMDSVAPQRREKQFTEAKHDTLTNCDSSWVRQSGSNRFQYERSESWATTTIHGSPSDGGCRKAAREPAASEHNASNDSLFHNGNLAKLGCYYRTVTRLLGIFVFLLRVYNSPFRI</sequence>
<organism evidence="3 4">
    <name type="scientific">Paragonimus westermani</name>
    <dbReference type="NCBI Taxonomy" id="34504"/>
    <lineage>
        <taxon>Eukaryota</taxon>
        <taxon>Metazoa</taxon>
        <taxon>Spiralia</taxon>
        <taxon>Lophotrochozoa</taxon>
        <taxon>Platyhelminthes</taxon>
        <taxon>Trematoda</taxon>
        <taxon>Digenea</taxon>
        <taxon>Plagiorchiida</taxon>
        <taxon>Troglotremata</taxon>
        <taxon>Troglotrematidae</taxon>
        <taxon>Paragonimus</taxon>
    </lineage>
</organism>
<feature type="region of interest" description="Disordered" evidence="2">
    <location>
        <begin position="1"/>
        <end position="77"/>
    </location>
</feature>
<proteinExistence type="predicted"/>
<evidence type="ECO:0000313" key="3">
    <source>
        <dbReference type="EMBL" id="KAF8565102.1"/>
    </source>
</evidence>
<reference evidence="3 4" key="1">
    <citation type="submission" date="2019-07" db="EMBL/GenBank/DDBJ databases">
        <title>Annotation for the trematode Paragonimus westermani.</title>
        <authorList>
            <person name="Choi Y.-J."/>
        </authorList>
    </citation>
    <scope>NUCLEOTIDE SEQUENCE [LARGE SCALE GENOMIC DNA]</scope>
    <source>
        <strain evidence="3">180907_Pwestermani</strain>
    </source>
</reference>
<comment type="caution">
    <text evidence="3">The sequence shown here is derived from an EMBL/GenBank/DDBJ whole genome shotgun (WGS) entry which is preliminary data.</text>
</comment>
<protein>
    <submittedName>
        <fullName evidence="3">Uncharacterized protein</fullName>
    </submittedName>
</protein>
<feature type="compositionally biased region" description="Basic and acidic residues" evidence="2">
    <location>
        <begin position="521"/>
        <end position="531"/>
    </location>
</feature>
<gene>
    <name evidence="3" type="ORF">P879_07646</name>
</gene>
<feature type="region of interest" description="Disordered" evidence="2">
    <location>
        <begin position="508"/>
        <end position="539"/>
    </location>
</feature>
<dbReference type="EMBL" id="JTDF01007316">
    <property type="protein sequence ID" value="KAF8565102.1"/>
    <property type="molecule type" value="Genomic_DNA"/>
</dbReference>
<evidence type="ECO:0000313" key="4">
    <source>
        <dbReference type="Proteomes" id="UP000699462"/>
    </source>
</evidence>
<keyword evidence="1" id="KW-0175">Coiled coil</keyword>
<evidence type="ECO:0000256" key="1">
    <source>
        <dbReference type="SAM" id="Coils"/>
    </source>
</evidence>
<feature type="coiled-coil region" evidence="1">
    <location>
        <begin position="223"/>
        <end position="257"/>
    </location>
</feature>
<keyword evidence="4" id="KW-1185">Reference proteome</keyword>
<dbReference type="AlphaFoldDB" id="A0A8T0DCD0"/>
<accession>A0A8T0DCD0</accession>